<dbReference type="Gene3D" id="1.10.357.10">
    <property type="entry name" value="Tetracycline Repressor, domain 2"/>
    <property type="match status" value="1"/>
</dbReference>
<dbReference type="Proteomes" id="UP000438448">
    <property type="component" value="Unassembled WGS sequence"/>
</dbReference>
<dbReference type="InterPro" id="IPR009057">
    <property type="entry name" value="Homeodomain-like_sf"/>
</dbReference>
<dbReference type="InterPro" id="IPR001647">
    <property type="entry name" value="HTH_TetR"/>
</dbReference>
<name>A0A7K0DCT7_9NOCA</name>
<gene>
    <name evidence="4" type="ORF">NRB20_62690</name>
</gene>
<organism evidence="4 5">
    <name type="scientific">Nocardia macrotermitis</name>
    <dbReference type="NCBI Taxonomy" id="2585198"/>
    <lineage>
        <taxon>Bacteria</taxon>
        <taxon>Bacillati</taxon>
        <taxon>Actinomycetota</taxon>
        <taxon>Actinomycetes</taxon>
        <taxon>Mycobacteriales</taxon>
        <taxon>Nocardiaceae</taxon>
        <taxon>Nocardia</taxon>
    </lineage>
</organism>
<dbReference type="InterPro" id="IPR041483">
    <property type="entry name" value="TetR_C_34"/>
</dbReference>
<evidence type="ECO:0000313" key="4">
    <source>
        <dbReference type="EMBL" id="MQY23142.1"/>
    </source>
</evidence>
<protein>
    <recommendedName>
        <fullName evidence="3">HTH tetR-type domain-containing protein</fullName>
    </recommendedName>
</protein>
<keyword evidence="5" id="KW-1185">Reference proteome</keyword>
<accession>A0A7K0DCT7</accession>
<proteinExistence type="predicted"/>
<dbReference type="Pfam" id="PF00440">
    <property type="entry name" value="TetR_N"/>
    <property type="match status" value="1"/>
</dbReference>
<dbReference type="GO" id="GO:0003677">
    <property type="term" value="F:DNA binding"/>
    <property type="evidence" value="ECO:0007669"/>
    <property type="project" value="UniProtKB-UniRule"/>
</dbReference>
<dbReference type="AlphaFoldDB" id="A0A7K0DCT7"/>
<dbReference type="PROSITE" id="PS50977">
    <property type="entry name" value="HTH_TETR_2"/>
    <property type="match status" value="1"/>
</dbReference>
<feature type="DNA-binding region" description="H-T-H motif" evidence="2">
    <location>
        <begin position="23"/>
        <end position="42"/>
    </location>
</feature>
<dbReference type="Pfam" id="PF17929">
    <property type="entry name" value="TetR_C_34"/>
    <property type="match status" value="1"/>
</dbReference>
<evidence type="ECO:0000256" key="1">
    <source>
        <dbReference type="ARBA" id="ARBA00023125"/>
    </source>
</evidence>
<evidence type="ECO:0000313" key="5">
    <source>
        <dbReference type="Proteomes" id="UP000438448"/>
    </source>
</evidence>
<feature type="domain" description="HTH tetR-type" evidence="3">
    <location>
        <begin position="1"/>
        <end position="60"/>
    </location>
</feature>
<sequence>MRRRAILDGAAEMLDQMPVADLSLNELSRRVCLAKSNVLRYFESREEILLELLDRGFRECADEISDRVSAIDPHLPVTERGDRLAAAFAHALRDRPILCDLIAAQPGVLERNVSPEVVLHYKRSAHAILGPLVATVRTVVPELGENAWSVCMMSALMAAALSVHSRPSPVVLAALQADPALAPLFPDPATYLETTLATLVAGTLVRSGAQL</sequence>
<comment type="caution">
    <text evidence="4">The sequence shown here is derived from an EMBL/GenBank/DDBJ whole genome shotgun (WGS) entry which is preliminary data.</text>
</comment>
<evidence type="ECO:0000259" key="3">
    <source>
        <dbReference type="PROSITE" id="PS50977"/>
    </source>
</evidence>
<dbReference type="EMBL" id="WEGK01000017">
    <property type="protein sequence ID" value="MQY23142.1"/>
    <property type="molecule type" value="Genomic_DNA"/>
</dbReference>
<dbReference type="SUPFAM" id="SSF46689">
    <property type="entry name" value="Homeodomain-like"/>
    <property type="match status" value="1"/>
</dbReference>
<keyword evidence="1 2" id="KW-0238">DNA-binding</keyword>
<reference evidence="4 5" key="1">
    <citation type="submission" date="2019-10" db="EMBL/GenBank/DDBJ databases">
        <title>Nocardia macrotermitis sp. nov. and Nocardia aurantia sp. nov., isolated from the gut of fungus growing-termite Macrotermes natalensis.</title>
        <authorList>
            <person name="Benndorf R."/>
            <person name="Schwitalla J."/>
            <person name="Martin K."/>
            <person name="De Beer W."/>
            <person name="Kaster A.-K."/>
            <person name="Vollmers J."/>
            <person name="Poulsen M."/>
            <person name="Beemelmanns C."/>
        </authorList>
    </citation>
    <scope>NUCLEOTIDE SEQUENCE [LARGE SCALE GENOMIC DNA]</scope>
    <source>
        <strain evidence="4 5">RB20</strain>
    </source>
</reference>
<evidence type="ECO:0000256" key="2">
    <source>
        <dbReference type="PROSITE-ProRule" id="PRU00335"/>
    </source>
</evidence>